<dbReference type="GO" id="GO:0003677">
    <property type="term" value="F:DNA binding"/>
    <property type="evidence" value="ECO:0007669"/>
    <property type="project" value="UniProtKB-KW"/>
</dbReference>
<dbReference type="PANTHER" id="PTHR43140:SF1">
    <property type="entry name" value="TYPE I RESTRICTION ENZYME ECOKI SPECIFICITY SUBUNIT"/>
    <property type="match status" value="1"/>
</dbReference>
<dbReference type="InterPro" id="IPR044946">
    <property type="entry name" value="Restrct_endonuc_typeI_TRD_sf"/>
</dbReference>
<keyword evidence="3" id="KW-0238">DNA-binding</keyword>
<dbReference type="InterPro" id="IPR000055">
    <property type="entry name" value="Restrct_endonuc_typeI_TRD"/>
</dbReference>
<evidence type="ECO:0000256" key="2">
    <source>
        <dbReference type="ARBA" id="ARBA00022747"/>
    </source>
</evidence>
<dbReference type="OrthoDB" id="5298944at2"/>
<evidence type="ECO:0000256" key="4">
    <source>
        <dbReference type="SAM" id="Coils"/>
    </source>
</evidence>
<keyword evidence="6" id="KW-0255">Endonuclease</keyword>
<dbReference type="Proteomes" id="UP000389128">
    <property type="component" value="Unassembled WGS sequence"/>
</dbReference>
<keyword evidence="4" id="KW-0175">Coiled coil</keyword>
<comment type="similarity">
    <text evidence="1">Belongs to the type-I restriction system S methylase family.</text>
</comment>
<dbReference type="SUPFAM" id="SSF116734">
    <property type="entry name" value="DNA methylase specificity domain"/>
    <property type="match status" value="2"/>
</dbReference>
<keyword evidence="6" id="KW-0540">Nuclease</keyword>
<dbReference type="RefSeq" id="WP_148581432.1">
    <property type="nucleotide sequence ID" value="NZ_SDKK01000035.1"/>
</dbReference>
<organism evidence="6 7">
    <name type="scientific">Zoogloea oleivorans</name>
    <dbReference type="NCBI Taxonomy" id="1552750"/>
    <lineage>
        <taxon>Bacteria</taxon>
        <taxon>Pseudomonadati</taxon>
        <taxon>Pseudomonadota</taxon>
        <taxon>Betaproteobacteria</taxon>
        <taxon>Rhodocyclales</taxon>
        <taxon>Zoogloeaceae</taxon>
        <taxon>Zoogloea</taxon>
    </lineage>
</organism>
<dbReference type="PANTHER" id="PTHR43140">
    <property type="entry name" value="TYPE-1 RESTRICTION ENZYME ECOKI SPECIFICITY PROTEIN"/>
    <property type="match status" value="1"/>
</dbReference>
<dbReference type="Pfam" id="PF01420">
    <property type="entry name" value="Methylase_S"/>
    <property type="match status" value="2"/>
</dbReference>
<dbReference type="GO" id="GO:0009307">
    <property type="term" value="P:DNA restriction-modification system"/>
    <property type="evidence" value="ECO:0007669"/>
    <property type="project" value="UniProtKB-KW"/>
</dbReference>
<proteinExistence type="inferred from homology"/>
<dbReference type="EMBL" id="SDKK01000035">
    <property type="protein sequence ID" value="TYC52007.1"/>
    <property type="molecule type" value="Genomic_DNA"/>
</dbReference>
<gene>
    <name evidence="6" type="ORF">ETQ85_23215</name>
</gene>
<dbReference type="Gene3D" id="3.90.220.20">
    <property type="entry name" value="DNA methylase specificity domains"/>
    <property type="match status" value="2"/>
</dbReference>
<sequence>MNLITFVHRQLAVVSSHAYTLPNRGVALQSRARRPKYVERSSAHVISQKSVQWSGFDLSSARFVADDSLASYGKERFLCAGDLLWNSTGTGTAGRVAIYQPDESVTAVADSHVTVVRLANCSPRYLWCVIASPWVQSRIEPSHPDSLVSGTTQQVELNTSTARALPIPLPPIEEQSRIVARVDELMALCDTLEAQQQARRKLQNNLRLSTLQAVASATSPHELQITWARLADNFGRLFHAPGDVADLRQLAMDLAVRGLLTEQRDNDEPAPELLSRIALEHKEMVLNGEIKRQKPLPEIDLADAPFELPRGWAWARFPEVGLFGRGKSKHRPRNDPKLFTPGIYPLVQTGEVARANSVISEYHSKYSDIGLAQSKLWPKGTLCITIAANIADAAVLGFDACFPDSVVGFMPASEIRDEVEYFLLFMKTARERLLAFAPSTAQKNINLEILQSVLIPIPPKDEIKRILSRIKEINALCDLLVDTRKKAQDIGKLLAGASISSITGIAIEHQEEPMKVPQTELIAPLHLGAAPDIKAQAPLATILTRHNGEMSAKDLWQRFGGEIDAFYAQLKTEVAHGWILEPAPAEMREKPADAVSA</sequence>
<keyword evidence="7" id="KW-1185">Reference proteome</keyword>
<comment type="caution">
    <text evidence="6">The sequence shown here is derived from an EMBL/GenBank/DDBJ whole genome shotgun (WGS) entry which is preliminary data.</text>
</comment>
<evidence type="ECO:0000259" key="5">
    <source>
        <dbReference type="Pfam" id="PF01420"/>
    </source>
</evidence>
<keyword evidence="2" id="KW-0680">Restriction system</keyword>
<evidence type="ECO:0000256" key="3">
    <source>
        <dbReference type="ARBA" id="ARBA00023125"/>
    </source>
</evidence>
<evidence type="ECO:0000313" key="7">
    <source>
        <dbReference type="Proteomes" id="UP000389128"/>
    </source>
</evidence>
<dbReference type="CDD" id="cd17282">
    <property type="entry name" value="RMtype1_S_Eco16444ORF1681_TRD1-CR1_like"/>
    <property type="match status" value="1"/>
</dbReference>
<protein>
    <submittedName>
        <fullName evidence="6">Restriction endonuclease subunit S</fullName>
    </submittedName>
</protein>
<dbReference type="AlphaFoldDB" id="A0A6C2CDI0"/>
<keyword evidence="6" id="KW-0378">Hydrolase</keyword>
<evidence type="ECO:0000313" key="6">
    <source>
        <dbReference type="EMBL" id="TYC52007.1"/>
    </source>
</evidence>
<dbReference type="GO" id="GO:0004519">
    <property type="term" value="F:endonuclease activity"/>
    <property type="evidence" value="ECO:0007669"/>
    <property type="project" value="UniProtKB-KW"/>
</dbReference>
<feature type="domain" description="Type I restriction modification DNA specificity" evidence="5">
    <location>
        <begin position="67"/>
        <end position="197"/>
    </location>
</feature>
<name>A0A6C2CDI0_9RHOO</name>
<dbReference type="InterPro" id="IPR051212">
    <property type="entry name" value="Type-I_RE_S_subunit"/>
</dbReference>
<evidence type="ECO:0000256" key="1">
    <source>
        <dbReference type="ARBA" id="ARBA00010923"/>
    </source>
</evidence>
<accession>A0A6C2CDI0</accession>
<reference evidence="6 7" key="1">
    <citation type="submission" date="2019-01" db="EMBL/GenBank/DDBJ databases">
        <title>Zoogloea oleivorans genome sequencing and assembly.</title>
        <authorList>
            <person name="Tancsics A."/>
            <person name="Farkas M."/>
            <person name="Kriszt B."/>
            <person name="Maroti G."/>
            <person name="Horvath B."/>
        </authorList>
    </citation>
    <scope>NUCLEOTIDE SEQUENCE [LARGE SCALE GENOMIC DNA]</scope>
    <source>
        <strain evidence="6 7">Buc</strain>
    </source>
</reference>
<feature type="coiled-coil region" evidence="4">
    <location>
        <begin position="185"/>
        <end position="212"/>
    </location>
</feature>
<feature type="domain" description="Type I restriction modification DNA specificity" evidence="5">
    <location>
        <begin position="329"/>
        <end position="477"/>
    </location>
</feature>